<sequence>MVRSFPSHCTFKDALLTSERCHDEVCDYTTEASSSAAPVPTVTLVNGVEMPLLGL</sequence>
<accession>A0AAN8F8F2</accession>
<keyword evidence="2" id="KW-1185">Reference proteome</keyword>
<dbReference type="EMBL" id="WIXE01017850">
    <property type="protein sequence ID" value="KAK5971394.1"/>
    <property type="molecule type" value="Genomic_DNA"/>
</dbReference>
<reference evidence="1 2" key="1">
    <citation type="submission" date="2019-10" db="EMBL/GenBank/DDBJ databases">
        <title>Assembly and Annotation for the nematode Trichostrongylus colubriformis.</title>
        <authorList>
            <person name="Martin J."/>
        </authorList>
    </citation>
    <scope>NUCLEOTIDE SEQUENCE [LARGE SCALE GENOMIC DNA]</scope>
    <source>
        <strain evidence="1">G859</strain>
        <tissue evidence="1">Whole worm</tissue>
    </source>
</reference>
<feature type="non-terminal residue" evidence="1">
    <location>
        <position position="55"/>
    </location>
</feature>
<comment type="caution">
    <text evidence="1">The sequence shown here is derived from an EMBL/GenBank/DDBJ whole genome shotgun (WGS) entry which is preliminary data.</text>
</comment>
<organism evidence="1 2">
    <name type="scientific">Trichostrongylus colubriformis</name>
    <name type="common">Black scour worm</name>
    <dbReference type="NCBI Taxonomy" id="6319"/>
    <lineage>
        <taxon>Eukaryota</taxon>
        <taxon>Metazoa</taxon>
        <taxon>Ecdysozoa</taxon>
        <taxon>Nematoda</taxon>
        <taxon>Chromadorea</taxon>
        <taxon>Rhabditida</taxon>
        <taxon>Rhabditina</taxon>
        <taxon>Rhabditomorpha</taxon>
        <taxon>Strongyloidea</taxon>
        <taxon>Trichostrongylidae</taxon>
        <taxon>Trichostrongylus</taxon>
    </lineage>
</organism>
<name>A0AAN8F8F2_TRICO</name>
<evidence type="ECO:0000313" key="1">
    <source>
        <dbReference type="EMBL" id="KAK5971394.1"/>
    </source>
</evidence>
<dbReference type="AlphaFoldDB" id="A0AAN8F8F2"/>
<dbReference type="Proteomes" id="UP001331761">
    <property type="component" value="Unassembled WGS sequence"/>
</dbReference>
<evidence type="ECO:0000313" key="2">
    <source>
        <dbReference type="Proteomes" id="UP001331761"/>
    </source>
</evidence>
<protein>
    <submittedName>
        <fullName evidence="1">Uncharacterized protein</fullName>
    </submittedName>
</protein>
<gene>
    <name evidence="1" type="ORF">GCK32_021274</name>
</gene>
<proteinExistence type="predicted"/>